<feature type="compositionally biased region" description="Polar residues" evidence="1">
    <location>
        <begin position="361"/>
        <end position="370"/>
    </location>
</feature>
<sequence>MDDPLIFNAARHTRTDCPIDVQGSWLRYMSVIAPAMLPDSSPYASPLSVLKALTYGPHLVIVWHSAVTTVPSWRIAPAATWIATYTARVSSDAVSILIWRLGVQRRVKLFGSARYRGGRTCGEALMISTLLAPPVRLWGHGWVPELHGKPDPVWHSGAYKSLAPAHGLVRRMFLSVVPFGDTGALIDAEMSTLRPTHVSYIKNRAVPDSSRRAHRGTLDAPASKNSVSMVIVPQVRSILMESRCALRVSGHVIVKRRYWTPGNTSTFKKDSGRSLQALRVEMLLQIWAPHDGTVDPRLEGSATYTLTTEEKGGNHVLPCRYCTYPLAASSGYYLDQKSLFQRPSLQSNPFDKESNHRGTEASCSSGATRS</sequence>
<dbReference type="HOGENOM" id="CLU_748006_0_0_1"/>
<dbReference type="InParanoid" id="A0A067MWU5"/>
<accession>A0A067MWU5</accession>
<evidence type="ECO:0000313" key="3">
    <source>
        <dbReference type="Proteomes" id="UP000027195"/>
    </source>
</evidence>
<dbReference type="AlphaFoldDB" id="A0A067MWU5"/>
<keyword evidence="3" id="KW-1185">Reference proteome</keyword>
<gene>
    <name evidence="2" type="ORF">BOTBODRAFT_623303</name>
</gene>
<reference evidence="3" key="1">
    <citation type="journal article" date="2014" name="Proc. Natl. Acad. Sci. U.S.A.">
        <title>Extensive sampling of basidiomycete genomes demonstrates inadequacy of the white-rot/brown-rot paradigm for wood decay fungi.</title>
        <authorList>
            <person name="Riley R."/>
            <person name="Salamov A.A."/>
            <person name="Brown D.W."/>
            <person name="Nagy L.G."/>
            <person name="Floudas D."/>
            <person name="Held B.W."/>
            <person name="Levasseur A."/>
            <person name="Lombard V."/>
            <person name="Morin E."/>
            <person name="Otillar R."/>
            <person name="Lindquist E.A."/>
            <person name="Sun H."/>
            <person name="LaButti K.M."/>
            <person name="Schmutz J."/>
            <person name="Jabbour D."/>
            <person name="Luo H."/>
            <person name="Baker S.E."/>
            <person name="Pisabarro A.G."/>
            <person name="Walton J.D."/>
            <person name="Blanchette R.A."/>
            <person name="Henrissat B."/>
            <person name="Martin F."/>
            <person name="Cullen D."/>
            <person name="Hibbett D.S."/>
            <person name="Grigoriev I.V."/>
        </authorList>
    </citation>
    <scope>NUCLEOTIDE SEQUENCE [LARGE SCALE GENOMIC DNA]</scope>
    <source>
        <strain evidence="3">FD-172 SS1</strain>
    </source>
</reference>
<dbReference type="EMBL" id="KL198029">
    <property type="protein sequence ID" value="KDQ16026.1"/>
    <property type="molecule type" value="Genomic_DNA"/>
</dbReference>
<proteinExistence type="predicted"/>
<feature type="compositionally biased region" description="Basic and acidic residues" evidence="1">
    <location>
        <begin position="350"/>
        <end position="359"/>
    </location>
</feature>
<protein>
    <submittedName>
        <fullName evidence="2">Uncharacterized protein</fullName>
    </submittedName>
</protein>
<organism evidence="2 3">
    <name type="scientific">Botryobasidium botryosum (strain FD-172 SS1)</name>
    <dbReference type="NCBI Taxonomy" id="930990"/>
    <lineage>
        <taxon>Eukaryota</taxon>
        <taxon>Fungi</taxon>
        <taxon>Dikarya</taxon>
        <taxon>Basidiomycota</taxon>
        <taxon>Agaricomycotina</taxon>
        <taxon>Agaricomycetes</taxon>
        <taxon>Cantharellales</taxon>
        <taxon>Botryobasidiaceae</taxon>
        <taxon>Botryobasidium</taxon>
    </lineage>
</organism>
<name>A0A067MWU5_BOTB1</name>
<evidence type="ECO:0000256" key="1">
    <source>
        <dbReference type="SAM" id="MobiDB-lite"/>
    </source>
</evidence>
<evidence type="ECO:0000313" key="2">
    <source>
        <dbReference type="EMBL" id="KDQ16026.1"/>
    </source>
</evidence>
<dbReference type="Proteomes" id="UP000027195">
    <property type="component" value="Unassembled WGS sequence"/>
</dbReference>
<feature type="region of interest" description="Disordered" evidence="1">
    <location>
        <begin position="344"/>
        <end position="370"/>
    </location>
</feature>